<dbReference type="Pfam" id="PF14165">
    <property type="entry name" value="YtzH"/>
    <property type="match status" value="1"/>
</dbReference>
<protein>
    <recommendedName>
        <fullName evidence="3">YtzH-like protein</fullName>
    </recommendedName>
</protein>
<evidence type="ECO:0000313" key="1">
    <source>
        <dbReference type="EMBL" id="KEP26012.1"/>
    </source>
</evidence>
<dbReference type="OrthoDB" id="2968867at2"/>
<dbReference type="RefSeq" id="WP_034322465.1">
    <property type="nucleotide sequence ID" value="NZ_JAVIKA010000008.1"/>
</dbReference>
<proteinExistence type="predicted"/>
<dbReference type="AlphaFoldDB" id="A0A081L9T6"/>
<name>A0A081L9T6_9BACI</name>
<evidence type="ECO:0008006" key="3">
    <source>
        <dbReference type="Google" id="ProtNLM"/>
    </source>
</evidence>
<gene>
    <name evidence="1" type="ORF">BA70_04240</name>
</gene>
<organism evidence="1 2">
    <name type="scientific">Bacillus zhangzhouensis</name>
    <dbReference type="NCBI Taxonomy" id="1178540"/>
    <lineage>
        <taxon>Bacteria</taxon>
        <taxon>Bacillati</taxon>
        <taxon>Bacillota</taxon>
        <taxon>Bacilli</taxon>
        <taxon>Bacillales</taxon>
        <taxon>Bacillaceae</taxon>
        <taxon>Bacillus</taxon>
    </lineage>
</organism>
<evidence type="ECO:0000313" key="2">
    <source>
        <dbReference type="Proteomes" id="UP000028091"/>
    </source>
</evidence>
<keyword evidence="2" id="KW-1185">Reference proteome</keyword>
<dbReference type="InterPro" id="IPR025547">
    <property type="entry name" value="YtzH"/>
</dbReference>
<comment type="caution">
    <text evidence="1">The sequence shown here is derived from an EMBL/GenBank/DDBJ whole genome shotgun (WGS) entry which is preliminary data.</text>
</comment>
<dbReference type="eggNOG" id="ENOG5032YZY">
    <property type="taxonomic scope" value="Bacteria"/>
</dbReference>
<reference evidence="1 2" key="1">
    <citation type="submission" date="2012-09" db="EMBL/GenBank/DDBJ databases">
        <title>Genome Sequence of Bacillus sp. DW5-4.</title>
        <authorList>
            <person name="Lai Q."/>
            <person name="Liu Y."/>
            <person name="Shao Z."/>
        </authorList>
    </citation>
    <scope>NUCLEOTIDE SEQUENCE [LARGE SCALE GENOMIC DNA]</scope>
    <source>
        <strain evidence="1 2">DW5-4</strain>
    </source>
</reference>
<dbReference type="EMBL" id="JOTP01000013">
    <property type="protein sequence ID" value="KEP26012.1"/>
    <property type="molecule type" value="Genomic_DNA"/>
</dbReference>
<accession>A0A081L9T6</accession>
<sequence length="91" mass="10391">MGLNRQHQLQLIKDILTDHQLDCCGTVAEYEQVGRVIQLMLAKEDLDADVRQLLTDIYDYSQKGTSVSSIDAHIEEHQSHLSEWVENIPLS</sequence>
<dbReference type="Proteomes" id="UP000028091">
    <property type="component" value="Unassembled WGS sequence"/>
</dbReference>